<evidence type="ECO:0000313" key="1">
    <source>
        <dbReference type="EMBL" id="KAI3810580.1"/>
    </source>
</evidence>
<protein>
    <submittedName>
        <fullName evidence="1">Uncharacterized protein</fullName>
    </submittedName>
</protein>
<sequence>MEFAKEETVGKTTAKLFQDTMPAAIAEAMKDVGRMLGKGRWVSAESGEVLKEENTWEKIINNEGLGVEIENEEINPSKRHKQNCVVMEGMKANVQQKGSCG</sequence>
<gene>
    <name evidence="1" type="ORF">L1987_20201</name>
</gene>
<reference evidence="1 2" key="2">
    <citation type="journal article" date="2022" name="Mol. Ecol. Resour.">
        <title>The genomes of chicory, endive, great burdock and yacon provide insights into Asteraceae paleo-polyploidization history and plant inulin production.</title>
        <authorList>
            <person name="Fan W."/>
            <person name="Wang S."/>
            <person name="Wang H."/>
            <person name="Wang A."/>
            <person name="Jiang F."/>
            <person name="Liu H."/>
            <person name="Zhao H."/>
            <person name="Xu D."/>
            <person name="Zhang Y."/>
        </authorList>
    </citation>
    <scope>NUCLEOTIDE SEQUENCE [LARGE SCALE GENOMIC DNA]</scope>
    <source>
        <strain evidence="2">cv. Yunnan</strain>
        <tissue evidence="1">Leaves</tissue>
    </source>
</reference>
<dbReference type="Proteomes" id="UP001056120">
    <property type="component" value="Linkage Group LG07"/>
</dbReference>
<proteinExistence type="predicted"/>
<organism evidence="1 2">
    <name type="scientific">Smallanthus sonchifolius</name>
    <dbReference type="NCBI Taxonomy" id="185202"/>
    <lineage>
        <taxon>Eukaryota</taxon>
        <taxon>Viridiplantae</taxon>
        <taxon>Streptophyta</taxon>
        <taxon>Embryophyta</taxon>
        <taxon>Tracheophyta</taxon>
        <taxon>Spermatophyta</taxon>
        <taxon>Magnoliopsida</taxon>
        <taxon>eudicotyledons</taxon>
        <taxon>Gunneridae</taxon>
        <taxon>Pentapetalae</taxon>
        <taxon>asterids</taxon>
        <taxon>campanulids</taxon>
        <taxon>Asterales</taxon>
        <taxon>Asteraceae</taxon>
        <taxon>Asteroideae</taxon>
        <taxon>Heliantheae alliance</taxon>
        <taxon>Millerieae</taxon>
        <taxon>Smallanthus</taxon>
    </lineage>
</organism>
<dbReference type="EMBL" id="CM042024">
    <property type="protein sequence ID" value="KAI3810580.1"/>
    <property type="molecule type" value="Genomic_DNA"/>
</dbReference>
<name>A0ACB9ISV9_9ASTR</name>
<reference evidence="2" key="1">
    <citation type="journal article" date="2022" name="Mol. Ecol. Resour.">
        <title>The genomes of chicory, endive, great burdock and yacon provide insights into Asteraceae palaeo-polyploidization history and plant inulin production.</title>
        <authorList>
            <person name="Fan W."/>
            <person name="Wang S."/>
            <person name="Wang H."/>
            <person name="Wang A."/>
            <person name="Jiang F."/>
            <person name="Liu H."/>
            <person name="Zhao H."/>
            <person name="Xu D."/>
            <person name="Zhang Y."/>
        </authorList>
    </citation>
    <scope>NUCLEOTIDE SEQUENCE [LARGE SCALE GENOMIC DNA]</scope>
    <source>
        <strain evidence="2">cv. Yunnan</strain>
    </source>
</reference>
<keyword evidence="2" id="KW-1185">Reference proteome</keyword>
<comment type="caution">
    <text evidence="1">The sequence shown here is derived from an EMBL/GenBank/DDBJ whole genome shotgun (WGS) entry which is preliminary data.</text>
</comment>
<accession>A0ACB9ISV9</accession>
<evidence type="ECO:0000313" key="2">
    <source>
        <dbReference type="Proteomes" id="UP001056120"/>
    </source>
</evidence>